<evidence type="ECO:0000313" key="3">
    <source>
        <dbReference type="Proteomes" id="UP000614410"/>
    </source>
</evidence>
<evidence type="ECO:0000313" key="2">
    <source>
        <dbReference type="EMBL" id="MBJ7609781.1"/>
    </source>
</evidence>
<feature type="transmembrane region" description="Helical" evidence="1">
    <location>
        <begin position="287"/>
        <end position="307"/>
    </location>
</feature>
<keyword evidence="1" id="KW-0812">Transmembrane</keyword>
<proteinExistence type="predicted"/>
<accession>A0A934KJ64</accession>
<organism evidence="2 3">
    <name type="scientific">Candidatus Amunia macphersoniae</name>
    <dbReference type="NCBI Taxonomy" id="3127014"/>
    <lineage>
        <taxon>Bacteria</taxon>
        <taxon>Bacillati</taxon>
        <taxon>Candidatus Dormiibacterota</taxon>
        <taxon>Candidatus Dormibacteria</taxon>
        <taxon>Candidatus Aeolococcales</taxon>
        <taxon>Candidatus Aeolococcaceae</taxon>
        <taxon>Candidatus Amunia</taxon>
    </lineage>
</organism>
<name>A0A934KJ64_9BACT</name>
<feature type="transmembrane region" description="Helical" evidence="1">
    <location>
        <begin position="213"/>
        <end position="230"/>
    </location>
</feature>
<reference evidence="2 3" key="1">
    <citation type="submission" date="2020-10" db="EMBL/GenBank/DDBJ databases">
        <title>Ca. Dormibacterota MAGs.</title>
        <authorList>
            <person name="Montgomery K."/>
        </authorList>
    </citation>
    <scope>NUCLEOTIDE SEQUENCE [LARGE SCALE GENOMIC DNA]</scope>
    <source>
        <strain evidence="2">Mitchell_Peninsula_5</strain>
    </source>
</reference>
<protein>
    <submittedName>
        <fullName evidence="2">DUF2142 domain-containing protein</fullName>
    </submittedName>
</protein>
<sequence length="553" mass="58243">MLSRVRLRRTTPAKAGDARRRFLGGRNQAVTGRHVISVWCASLLLLGVAWVVINPAPSGSDEPAHYIHALATGGGEIVGPHALFPSRDANFPDAVNLWDQSSRRFSVPARIAPASTFACTAGNWSVPATCTNGSRCERWAAACATEPPTTGSVSLVTYTGDYEPTFYVLPGVVARLANNDVNGLRAARLGGLLVAVALLGMAGLLLWDRREPAMSLVGLLISVTPTVMYMNSVVNPNGGEIVSSIAFIAALLRIRRDGEATSRFTWMAAGVSGALCGFSKIDGPAWVLVATVAIVALLGIKGSFAIVRHGGRWAAFAVTAAAVGVLADQVWWHFIVGVPTFLHPASSGIRYITEIAGAVPQLVQQMIGAFGWGEGDISAGSFTYLVWSVMAVGVASLAMLVASRRERVVISALVAFDIVYMVVTGAVARVEFGFGGTGTLGRYLLPLVVITTLTAGEVLTQNHRRLGSLSPRRLVAGIAITTAACQFVSLWMAARAYAVSTTGPLLFLGKSQWYPPLGWAPWLALAAIGCSGVAVVGWLAMISNRRTTLASSG</sequence>
<dbReference type="Proteomes" id="UP000614410">
    <property type="component" value="Unassembled WGS sequence"/>
</dbReference>
<dbReference type="AlphaFoldDB" id="A0A934KJ64"/>
<gene>
    <name evidence="2" type="ORF">JF887_10205</name>
</gene>
<keyword evidence="1" id="KW-0472">Membrane</keyword>
<dbReference type="Pfam" id="PF09913">
    <property type="entry name" value="DUF2142"/>
    <property type="match status" value="1"/>
</dbReference>
<feature type="transmembrane region" description="Helical" evidence="1">
    <location>
        <begin position="408"/>
        <end position="428"/>
    </location>
</feature>
<feature type="transmembrane region" description="Helical" evidence="1">
    <location>
        <begin position="382"/>
        <end position="401"/>
    </location>
</feature>
<comment type="caution">
    <text evidence="2">The sequence shown here is derived from an EMBL/GenBank/DDBJ whole genome shotgun (WGS) entry which is preliminary data.</text>
</comment>
<dbReference type="EMBL" id="JAEKNN010000051">
    <property type="protein sequence ID" value="MBJ7609781.1"/>
    <property type="molecule type" value="Genomic_DNA"/>
</dbReference>
<feature type="transmembrane region" description="Helical" evidence="1">
    <location>
        <begin position="519"/>
        <end position="542"/>
    </location>
</feature>
<evidence type="ECO:0000256" key="1">
    <source>
        <dbReference type="SAM" id="Phobius"/>
    </source>
</evidence>
<keyword evidence="1" id="KW-1133">Transmembrane helix</keyword>
<feature type="transmembrane region" description="Helical" evidence="1">
    <location>
        <begin position="35"/>
        <end position="53"/>
    </location>
</feature>
<feature type="transmembrane region" description="Helical" evidence="1">
    <location>
        <begin position="440"/>
        <end position="462"/>
    </location>
</feature>
<feature type="transmembrane region" description="Helical" evidence="1">
    <location>
        <begin position="314"/>
        <end position="334"/>
    </location>
</feature>
<feature type="transmembrane region" description="Helical" evidence="1">
    <location>
        <begin position="186"/>
        <end position="206"/>
    </location>
</feature>
<dbReference type="InterPro" id="IPR018674">
    <property type="entry name" value="DUF2142_membrane"/>
</dbReference>
<feature type="transmembrane region" description="Helical" evidence="1">
    <location>
        <begin position="474"/>
        <end position="499"/>
    </location>
</feature>